<dbReference type="FunFam" id="3.40.50.150:FF:000053">
    <property type="entry name" value="Release factor glutamine methyltransferase"/>
    <property type="match status" value="1"/>
</dbReference>
<dbReference type="NCBIfam" id="TIGR00536">
    <property type="entry name" value="hemK_fam"/>
    <property type="match status" value="1"/>
</dbReference>
<keyword evidence="1 5" id="KW-0489">Methyltransferase</keyword>
<dbReference type="RefSeq" id="WP_197744273.1">
    <property type="nucleotide sequence ID" value="NZ_LR778175.1"/>
</dbReference>
<dbReference type="SUPFAM" id="SSF53335">
    <property type="entry name" value="S-adenosyl-L-methionine-dependent methyltransferases"/>
    <property type="match status" value="1"/>
</dbReference>
<dbReference type="Gene3D" id="1.10.8.10">
    <property type="entry name" value="DNA helicase RuvA subunit, C-terminal domain"/>
    <property type="match status" value="1"/>
</dbReference>
<comment type="function">
    <text evidence="5">Methylates the class 1 translation termination release factors RF1/PrfA and RF2/PrfB on the glutamine residue of the universally conserved GGQ motif.</text>
</comment>
<dbReference type="HAMAP" id="MF_02126">
    <property type="entry name" value="RF_methyltr_PrmC"/>
    <property type="match status" value="1"/>
</dbReference>
<feature type="domain" description="Methyltransferase small" evidence="6">
    <location>
        <begin position="114"/>
        <end position="201"/>
    </location>
</feature>
<dbReference type="InterPro" id="IPR040758">
    <property type="entry name" value="PrmC_N"/>
</dbReference>
<gene>
    <name evidence="5 8" type="primary">prmC</name>
    <name evidence="8" type="ORF">NSCAC_1617</name>
</gene>
<dbReference type="InterPro" id="IPR002052">
    <property type="entry name" value="DNA_methylase_N6_adenine_CS"/>
</dbReference>
<dbReference type="InterPro" id="IPR007848">
    <property type="entry name" value="Small_mtfrase_dom"/>
</dbReference>
<evidence type="ECO:0000256" key="1">
    <source>
        <dbReference type="ARBA" id="ARBA00022603"/>
    </source>
</evidence>
<evidence type="ECO:0000313" key="8">
    <source>
        <dbReference type="EMBL" id="CAB1277332.1"/>
    </source>
</evidence>
<dbReference type="NCBIfam" id="TIGR03534">
    <property type="entry name" value="RF_mod_PrmC"/>
    <property type="match status" value="1"/>
</dbReference>
<dbReference type="EC" id="2.1.1.297" evidence="5"/>
<evidence type="ECO:0000256" key="3">
    <source>
        <dbReference type="ARBA" id="ARBA00022691"/>
    </source>
</evidence>
<feature type="binding site" evidence="5">
    <location>
        <position position="194"/>
    </location>
    <ligand>
        <name>S-adenosyl-L-methionine</name>
        <dbReference type="ChEBI" id="CHEBI:59789"/>
    </ligand>
</feature>
<comment type="similarity">
    <text evidence="5">Belongs to the protein N5-glutamine methyltransferase family. PrmC subfamily.</text>
</comment>
<evidence type="ECO:0000313" key="9">
    <source>
        <dbReference type="Proteomes" id="UP000516072"/>
    </source>
</evidence>
<feature type="domain" description="Release factor glutamine methyltransferase N-terminal" evidence="7">
    <location>
        <begin position="34"/>
        <end position="83"/>
    </location>
</feature>
<feature type="binding site" evidence="5">
    <location>
        <begin position="194"/>
        <end position="197"/>
    </location>
    <ligand>
        <name>substrate</name>
    </ligand>
</feature>
<evidence type="ECO:0000259" key="7">
    <source>
        <dbReference type="Pfam" id="PF17827"/>
    </source>
</evidence>
<dbReference type="InterPro" id="IPR050320">
    <property type="entry name" value="N5-glutamine_MTase"/>
</dbReference>
<keyword evidence="3 5" id="KW-0949">S-adenosyl-L-methionine</keyword>
<accession>A0A7G1QBK0</accession>
<protein>
    <recommendedName>
        <fullName evidence="5">Release factor glutamine methyltransferase</fullName>
        <shortName evidence="5">RF MTase</shortName>
        <ecNumber evidence="5">2.1.1.297</ecNumber>
    </recommendedName>
    <alternativeName>
        <fullName evidence="5">N5-glutamine methyltransferase PrmC</fullName>
    </alternativeName>
    <alternativeName>
        <fullName evidence="5">Protein-(glutamine-N5) MTase PrmC</fullName>
    </alternativeName>
    <alternativeName>
        <fullName evidence="5">Protein-glutamine N-methyltransferase PrmC</fullName>
    </alternativeName>
</protein>
<evidence type="ECO:0000256" key="5">
    <source>
        <dbReference type="HAMAP-Rule" id="MF_02126"/>
    </source>
</evidence>
<feature type="binding site" evidence="5">
    <location>
        <position position="151"/>
    </location>
    <ligand>
        <name>S-adenosyl-L-methionine</name>
        <dbReference type="ChEBI" id="CHEBI:59789"/>
    </ligand>
</feature>
<dbReference type="PANTHER" id="PTHR18895:SF74">
    <property type="entry name" value="MTRF1L RELEASE FACTOR GLUTAMINE METHYLTRANSFERASE"/>
    <property type="match status" value="1"/>
</dbReference>
<proteinExistence type="inferred from homology"/>
<dbReference type="InterPro" id="IPR029063">
    <property type="entry name" value="SAM-dependent_MTases_sf"/>
</dbReference>
<reference evidence="8 9" key="1">
    <citation type="submission" date="2020-03" db="EMBL/GenBank/DDBJ databases">
        <authorList>
            <person name="Picone N."/>
        </authorList>
    </citation>
    <scope>NUCLEOTIDE SEQUENCE [LARGE SCALE GENOMIC DNA]</scope>
    <source>
        <strain evidence="8">NSCAC1</strain>
    </source>
</reference>
<feature type="binding site" evidence="5">
    <location>
        <position position="179"/>
    </location>
    <ligand>
        <name>S-adenosyl-L-methionine</name>
        <dbReference type="ChEBI" id="CHEBI:59789"/>
    </ligand>
</feature>
<name>A0A7G1QBK0_9GAMM</name>
<dbReference type="Pfam" id="PF17827">
    <property type="entry name" value="PrmC_N"/>
    <property type="match status" value="1"/>
</dbReference>
<dbReference type="KEGG" id="ntg:NSCAC_1617"/>
<organism evidence="8 9">
    <name type="scientific">Candidatus Nitrosacidococcus tergens</name>
    <dbReference type="NCBI Taxonomy" id="553981"/>
    <lineage>
        <taxon>Bacteria</taxon>
        <taxon>Pseudomonadati</taxon>
        <taxon>Pseudomonadota</taxon>
        <taxon>Gammaproteobacteria</taxon>
        <taxon>Chromatiales</taxon>
        <taxon>Chromatiaceae</taxon>
        <taxon>Candidatus Nitrosacidococcus</taxon>
    </lineage>
</organism>
<dbReference type="Gene3D" id="3.40.50.150">
    <property type="entry name" value="Vaccinia Virus protein VP39"/>
    <property type="match status" value="1"/>
</dbReference>
<evidence type="ECO:0000256" key="2">
    <source>
        <dbReference type="ARBA" id="ARBA00022679"/>
    </source>
</evidence>
<dbReference type="GO" id="GO:0102559">
    <property type="term" value="F:peptide chain release factor N(5)-glutamine methyltransferase activity"/>
    <property type="evidence" value="ECO:0007669"/>
    <property type="project" value="UniProtKB-EC"/>
</dbReference>
<dbReference type="GO" id="GO:0003676">
    <property type="term" value="F:nucleic acid binding"/>
    <property type="evidence" value="ECO:0007669"/>
    <property type="project" value="InterPro"/>
</dbReference>
<evidence type="ECO:0000256" key="4">
    <source>
        <dbReference type="ARBA" id="ARBA00048391"/>
    </source>
</evidence>
<dbReference type="InterPro" id="IPR004556">
    <property type="entry name" value="HemK-like"/>
</dbReference>
<comment type="catalytic activity">
    <reaction evidence="4 5">
        <text>L-glutaminyl-[peptide chain release factor] + S-adenosyl-L-methionine = N(5)-methyl-L-glutaminyl-[peptide chain release factor] + S-adenosyl-L-homocysteine + H(+)</text>
        <dbReference type="Rhea" id="RHEA:42896"/>
        <dbReference type="Rhea" id="RHEA-COMP:10271"/>
        <dbReference type="Rhea" id="RHEA-COMP:10272"/>
        <dbReference type="ChEBI" id="CHEBI:15378"/>
        <dbReference type="ChEBI" id="CHEBI:30011"/>
        <dbReference type="ChEBI" id="CHEBI:57856"/>
        <dbReference type="ChEBI" id="CHEBI:59789"/>
        <dbReference type="ChEBI" id="CHEBI:61891"/>
        <dbReference type="EC" id="2.1.1.297"/>
    </reaction>
</comment>
<feature type="binding site" evidence="5">
    <location>
        <begin position="128"/>
        <end position="132"/>
    </location>
    <ligand>
        <name>S-adenosyl-L-methionine</name>
        <dbReference type="ChEBI" id="CHEBI:59789"/>
    </ligand>
</feature>
<keyword evidence="9" id="KW-1185">Reference proteome</keyword>
<sequence length="288" mass="32711">MDQKNLLTASHLSISAAIAETKKYFTHLECGYWEAERLVSWVLQTNHSYLHTWPNQLLTSTQQKLLLQAIQRRLSHEPLAYILEEQGFWAFTLKVNRATLIPRPETELLVSLALEKVSNRLLKIADLGTGSGAIALAIASECPQTQIIATDISVSALKIAQINKENLKLSNITFRQGDWFNPLQGEIFEVIVSNPPYIDKEDPHLIQDGLWYEPYQALVADNKGLEIIYHIADKAREYLASEGWLLIEHGYNQGIELVKLFIELGYRQVVDFLDLAGQPRVIVGQWHP</sequence>
<dbReference type="Pfam" id="PF05175">
    <property type="entry name" value="MTS"/>
    <property type="match status" value="1"/>
</dbReference>
<dbReference type="Proteomes" id="UP000516072">
    <property type="component" value="Chromosome"/>
</dbReference>
<dbReference type="PROSITE" id="PS00092">
    <property type="entry name" value="N6_MTASE"/>
    <property type="match status" value="1"/>
</dbReference>
<dbReference type="InterPro" id="IPR019874">
    <property type="entry name" value="RF_methyltr_PrmC"/>
</dbReference>
<keyword evidence="2 5" id="KW-0808">Transferase</keyword>
<dbReference type="PANTHER" id="PTHR18895">
    <property type="entry name" value="HEMK METHYLTRANSFERASE"/>
    <property type="match status" value="1"/>
</dbReference>
<dbReference type="GO" id="GO:0032259">
    <property type="term" value="P:methylation"/>
    <property type="evidence" value="ECO:0007669"/>
    <property type="project" value="UniProtKB-KW"/>
</dbReference>
<evidence type="ECO:0000259" key="6">
    <source>
        <dbReference type="Pfam" id="PF05175"/>
    </source>
</evidence>
<dbReference type="EMBL" id="LR778175">
    <property type="protein sequence ID" value="CAB1277332.1"/>
    <property type="molecule type" value="Genomic_DNA"/>
</dbReference>
<dbReference type="AlphaFoldDB" id="A0A7G1QBK0"/>
<dbReference type="CDD" id="cd02440">
    <property type="entry name" value="AdoMet_MTases"/>
    <property type="match status" value="1"/>
</dbReference>